<dbReference type="InterPro" id="IPR036250">
    <property type="entry name" value="AcylCo_DH-like_C"/>
</dbReference>
<dbReference type="InterPro" id="IPR006091">
    <property type="entry name" value="Acyl-CoA_Oxase/DH_mid-dom"/>
</dbReference>
<evidence type="ECO:0000256" key="4">
    <source>
        <dbReference type="ARBA" id="ARBA00022827"/>
    </source>
</evidence>
<dbReference type="InterPro" id="IPR046373">
    <property type="entry name" value="Acyl-CoA_Oxase/DH_mid-dom_sf"/>
</dbReference>
<evidence type="ECO:0000256" key="3">
    <source>
        <dbReference type="ARBA" id="ARBA00022630"/>
    </source>
</evidence>
<dbReference type="SUPFAM" id="SSF47203">
    <property type="entry name" value="Acyl-CoA dehydrogenase C-terminal domain-like"/>
    <property type="match status" value="1"/>
</dbReference>
<keyword evidence="4 5" id="KW-0274">FAD</keyword>
<dbReference type="InterPro" id="IPR009075">
    <property type="entry name" value="AcylCo_DH/oxidase_C"/>
</dbReference>
<comment type="caution">
    <text evidence="9">The sequence shown here is derived from an EMBL/GenBank/DDBJ whole genome shotgun (WGS) entry which is preliminary data.</text>
</comment>
<dbReference type="InterPro" id="IPR037069">
    <property type="entry name" value="AcylCoA_DH/ox_N_sf"/>
</dbReference>
<dbReference type="InterPro" id="IPR013786">
    <property type="entry name" value="AcylCoA_DH/ox_N"/>
</dbReference>
<accession>A0ABS6K6P6</accession>
<evidence type="ECO:0000259" key="7">
    <source>
        <dbReference type="Pfam" id="PF02770"/>
    </source>
</evidence>
<protein>
    <submittedName>
        <fullName evidence="9">Acyl-CoA dehydrogenase family protein</fullName>
    </submittedName>
</protein>
<dbReference type="InterPro" id="IPR009100">
    <property type="entry name" value="AcylCoA_DH/oxidase_NM_dom_sf"/>
</dbReference>
<sequence>MQQYLLTEDQKGYIQLVKDFFTKEVLPIRAEYDEEEKIPMATIHKALDIGLHILDIPEEYGGAGLDFLTYVMLIEEMCKVDDAFTSIINAGSIACKVVELGGTQEQKEMFYDKVANGAFVGMCITEANAGSDVSAIATTAVRDGEEYVLNGMKLFVSNGSIADYFIVFASTDKRKGSKGISAFIVEGDRPGISRGKREKKLGVHCGDTCVVTFDNVRIPAGNLLGNENEGFKLTMQTLDRGRVKVAAMAIGHAQGALDYAVQYAKERDQFGQPICKFQGIQFMLADMEAAVESARQMVYHAASLIDNQMPCSRAASIAKLVATDNCMKVCTDAVQILGGYGLTREYPVERYFRNAKTYQIVEGTNQIQRMVIGRDLCR</sequence>
<dbReference type="SUPFAM" id="SSF56645">
    <property type="entry name" value="Acyl-CoA dehydrogenase NM domain-like"/>
    <property type="match status" value="1"/>
</dbReference>
<dbReference type="EMBL" id="JAHQCX010000005">
    <property type="protein sequence ID" value="MBU9726190.1"/>
    <property type="molecule type" value="Genomic_DNA"/>
</dbReference>
<evidence type="ECO:0000259" key="8">
    <source>
        <dbReference type="Pfam" id="PF02771"/>
    </source>
</evidence>
<evidence type="ECO:0000256" key="5">
    <source>
        <dbReference type="RuleBase" id="RU362125"/>
    </source>
</evidence>
<dbReference type="Pfam" id="PF02770">
    <property type="entry name" value="Acyl-CoA_dh_M"/>
    <property type="match status" value="1"/>
</dbReference>
<organism evidence="9 10">
    <name type="scientific">Diplocloster modestus</name>
    <dbReference type="NCBI Taxonomy" id="2850322"/>
    <lineage>
        <taxon>Bacteria</taxon>
        <taxon>Bacillati</taxon>
        <taxon>Bacillota</taxon>
        <taxon>Clostridia</taxon>
        <taxon>Lachnospirales</taxon>
        <taxon>Lachnospiraceae</taxon>
        <taxon>Diplocloster</taxon>
    </lineage>
</organism>
<dbReference type="Pfam" id="PF02771">
    <property type="entry name" value="Acyl-CoA_dh_N"/>
    <property type="match status" value="1"/>
</dbReference>
<dbReference type="RefSeq" id="WP_158351096.1">
    <property type="nucleotide sequence ID" value="NZ_JAHQCX010000005.1"/>
</dbReference>
<feature type="domain" description="Acyl-CoA oxidase/dehydrogenase middle" evidence="7">
    <location>
        <begin position="122"/>
        <end position="216"/>
    </location>
</feature>
<keyword evidence="5" id="KW-0560">Oxidoreductase</keyword>
<dbReference type="InterPro" id="IPR006089">
    <property type="entry name" value="Acyl-CoA_DH_CS"/>
</dbReference>
<comment type="similarity">
    <text evidence="2 5">Belongs to the acyl-CoA dehydrogenase family.</text>
</comment>
<reference evidence="9 10" key="1">
    <citation type="submission" date="2021-06" db="EMBL/GenBank/DDBJ databases">
        <title>Description of novel taxa of the family Lachnospiraceae.</title>
        <authorList>
            <person name="Chaplin A.V."/>
            <person name="Sokolova S.R."/>
            <person name="Pikina A.P."/>
            <person name="Korzhanova M."/>
            <person name="Belova V."/>
            <person name="Korostin D."/>
            <person name="Efimov B.A."/>
        </authorList>
    </citation>
    <scope>NUCLEOTIDE SEQUENCE [LARGE SCALE GENOMIC DNA]</scope>
    <source>
        <strain evidence="9 10">ASD4241</strain>
    </source>
</reference>
<evidence type="ECO:0000313" key="9">
    <source>
        <dbReference type="EMBL" id="MBU9726190.1"/>
    </source>
</evidence>
<name>A0ABS6K6P6_9FIRM</name>
<evidence type="ECO:0000256" key="2">
    <source>
        <dbReference type="ARBA" id="ARBA00009347"/>
    </source>
</evidence>
<gene>
    <name evidence="9" type="ORF">KTH90_09200</name>
</gene>
<dbReference type="Gene3D" id="1.10.540.10">
    <property type="entry name" value="Acyl-CoA dehydrogenase/oxidase, N-terminal domain"/>
    <property type="match status" value="1"/>
</dbReference>
<dbReference type="Proteomes" id="UP001314681">
    <property type="component" value="Unassembled WGS sequence"/>
</dbReference>
<feature type="domain" description="Acyl-CoA dehydrogenase/oxidase N-terminal" evidence="8">
    <location>
        <begin position="7"/>
        <end position="117"/>
    </location>
</feature>
<feature type="domain" description="Acyl-CoA dehydrogenase/oxidase C-terminal" evidence="6">
    <location>
        <begin position="228"/>
        <end position="376"/>
    </location>
</feature>
<comment type="cofactor">
    <cofactor evidence="1 5">
        <name>FAD</name>
        <dbReference type="ChEBI" id="CHEBI:57692"/>
    </cofactor>
</comment>
<dbReference type="Gene3D" id="1.20.140.10">
    <property type="entry name" value="Butyryl-CoA Dehydrogenase, subunit A, domain 3"/>
    <property type="match status" value="1"/>
</dbReference>
<dbReference type="PROSITE" id="PS00072">
    <property type="entry name" value="ACYL_COA_DH_1"/>
    <property type="match status" value="1"/>
</dbReference>
<evidence type="ECO:0000259" key="6">
    <source>
        <dbReference type="Pfam" id="PF00441"/>
    </source>
</evidence>
<evidence type="ECO:0000313" key="10">
    <source>
        <dbReference type="Proteomes" id="UP001314681"/>
    </source>
</evidence>
<dbReference type="Pfam" id="PF00441">
    <property type="entry name" value="Acyl-CoA_dh_1"/>
    <property type="match status" value="1"/>
</dbReference>
<dbReference type="PIRSF" id="PIRSF016578">
    <property type="entry name" value="HsaA"/>
    <property type="match status" value="1"/>
</dbReference>
<dbReference type="PANTHER" id="PTHR43884">
    <property type="entry name" value="ACYL-COA DEHYDROGENASE"/>
    <property type="match status" value="1"/>
</dbReference>
<evidence type="ECO:0000256" key="1">
    <source>
        <dbReference type="ARBA" id="ARBA00001974"/>
    </source>
</evidence>
<keyword evidence="3 5" id="KW-0285">Flavoprotein</keyword>
<keyword evidence="10" id="KW-1185">Reference proteome</keyword>
<dbReference type="PANTHER" id="PTHR43884:SF12">
    <property type="entry name" value="ISOVALERYL-COA DEHYDROGENASE, MITOCHONDRIAL-RELATED"/>
    <property type="match status" value="1"/>
</dbReference>
<dbReference type="Gene3D" id="2.40.110.10">
    <property type="entry name" value="Butyryl-CoA Dehydrogenase, subunit A, domain 2"/>
    <property type="match status" value="1"/>
</dbReference>
<proteinExistence type="inferred from homology"/>
<dbReference type="PROSITE" id="PS00073">
    <property type="entry name" value="ACYL_COA_DH_2"/>
    <property type="match status" value="1"/>
</dbReference>